<comment type="caution">
    <text evidence="2">The sequence shown here is derived from an EMBL/GenBank/DDBJ whole genome shotgun (WGS) entry which is preliminary data.</text>
</comment>
<dbReference type="InterPro" id="IPR043502">
    <property type="entry name" value="DNA/RNA_pol_sf"/>
</dbReference>
<accession>A0A0L7LPQ7</accession>
<keyword evidence="3" id="KW-1185">Reference proteome</keyword>
<dbReference type="InterPro" id="IPR052560">
    <property type="entry name" value="RdDP_mobile_element"/>
</dbReference>
<evidence type="ECO:0000259" key="1">
    <source>
        <dbReference type="PROSITE" id="PS50878"/>
    </source>
</evidence>
<proteinExistence type="predicted"/>
<feature type="non-terminal residue" evidence="2">
    <location>
        <position position="721"/>
    </location>
</feature>
<evidence type="ECO:0000313" key="2">
    <source>
        <dbReference type="EMBL" id="KOB77161.1"/>
    </source>
</evidence>
<protein>
    <submittedName>
        <fullName evidence="2">Putative pol-like protein</fullName>
    </submittedName>
</protein>
<dbReference type="Proteomes" id="UP000037510">
    <property type="component" value="Unassembled WGS sequence"/>
</dbReference>
<dbReference type="STRING" id="104452.A0A0L7LPQ7"/>
<dbReference type="InterPro" id="IPR000477">
    <property type="entry name" value="RT_dom"/>
</dbReference>
<evidence type="ECO:0000313" key="3">
    <source>
        <dbReference type="Proteomes" id="UP000037510"/>
    </source>
</evidence>
<feature type="domain" description="Reverse transcriptase" evidence="1">
    <location>
        <begin position="193"/>
        <end position="457"/>
    </location>
</feature>
<dbReference type="PANTHER" id="PTHR36688:SF1">
    <property type="entry name" value="ENDONUCLEASE_EXONUCLEASE_PHOSPHATASE DOMAIN-CONTAINING PROTEIN"/>
    <property type="match status" value="1"/>
</dbReference>
<dbReference type="EMBL" id="JTDY01000440">
    <property type="protein sequence ID" value="KOB77161.1"/>
    <property type="molecule type" value="Genomic_DNA"/>
</dbReference>
<sequence>MIIICDGQATTIGSLTWRPNALDLSLVSPSLALHCEWSVHDSPLGTSYYLPVICIISLDSSCLNKKHLPIYPIGIHTYSHFCDILRTATVKSVPNLNNSSCSTISHQSCPKNPKIKRLRALKKLTIKIERQNSWVLLCETFNRCTPLSVIWKLMRKFNKTYTPNNNEDDTWILDFLMKYTPDFVINTPNAVDTTIVFLLNPFSINELNSAIFSRRDTAFGLDGIPYILFKKLSSNRLEFFLKVLNLLWDNNDIPPDWKIDCLVPILKPKKPKLSPDSYRPITLTSCLFFFDIAGAFNSVNIEVLCRELLTIGIPGKIINWIQTFLNNREVFVKYNRHLYGPRLSSVGVCQGGILSPLIFILYIRRLNLILSSHVKKLQFADDLVVYASGTDLAQVAEIVNDALAKLNKYFSYLDLNVNPSKTKVVVFGKRYNNMPIIYYNNSPLPVSLEVKFLGILFSNNLSWNNYTKHIFNKANKAYNILKSLAGSYWGADPKILLTLYKSLVRSHFEYGFYCFASDVKIVNKIDVFQNKCLRLITGAFRSTPINSMQIECNLPPIIIRFNYLRERFILKLYSVYGNSLLVNLASAQPVLKPFFMLQDFQSFFYSLQNLNIYQSSHILPCYEGSFISKFPAMKIIINNNLSTKEEVYVMLSLWIDHKFIYTDGSKNDNAVSFAIFEPSLKIGVGHKIDKHASIFTAEAVAILSALKHIRNRNLGHKKWVV</sequence>
<dbReference type="GO" id="GO:0071897">
    <property type="term" value="P:DNA biosynthetic process"/>
    <property type="evidence" value="ECO:0007669"/>
    <property type="project" value="UniProtKB-ARBA"/>
</dbReference>
<gene>
    <name evidence="2" type="ORF">OBRU01_04721</name>
</gene>
<dbReference type="SUPFAM" id="SSF56672">
    <property type="entry name" value="DNA/RNA polymerases"/>
    <property type="match status" value="1"/>
</dbReference>
<dbReference type="PANTHER" id="PTHR36688">
    <property type="entry name" value="ENDO/EXONUCLEASE/PHOSPHATASE DOMAIN-CONTAINING PROTEIN"/>
    <property type="match status" value="1"/>
</dbReference>
<name>A0A0L7LPQ7_OPEBR</name>
<dbReference type="Pfam" id="PF00078">
    <property type="entry name" value="RVT_1"/>
    <property type="match status" value="1"/>
</dbReference>
<dbReference type="PROSITE" id="PS50878">
    <property type="entry name" value="RT_POL"/>
    <property type="match status" value="1"/>
</dbReference>
<dbReference type="AlphaFoldDB" id="A0A0L7LPQ7"/>
<reference evidence="2 3" key="1">
    <citation type="journal article" date="2015" name="Genome Biol. Evol.">
        <title>The genome of winter moth (Operophtera brumata) provides a genomic perspective on sexual dimorphism and phenology.</title>
        <authorList>
            <person name="Derks M.F."/>
            <person name="Smit S."/>
            <person name="Salis L."/>
            <person name="Schijlen E."/>
            <person name="Bossers A."/>
            <person name="Mateman C."/>
            <person name="Pijl A.S."/>
            <person name="de Ridder D."/>
            <person name="Groenen M.A."/>
            <person name="Visser M.E."/>
            <person name="Megens H.J."/>
        </authorList>
    </citation>
    <scope>NUCLEOTIDE SEQUENCE [LARGE SCALE GENOMIC DNA]</scope>
    <source>
        <strain evidence="2">WM2013NL</strain>
        <tissue evidence="2">Head and thorax</tissue>
    </source>
</reference>
<organism evidence="2 3">
    <name type="scientific">Operophtera brumata</name>
    <name type="common">Winter moth</name>
    <name type="synonym">Phalaena brumata</name>
    <dbReference type="NCBI Taxonomy" id="104452"/>
    <lineage>
        <taxon>Eukaryota</taxon>
        <taxon>Metazoa</taxon>
        <taxon>Ecdysozoa</taxon>
        <taxon>Arthropoda</taxon>
        <taxon>Hexapoda</taxon>
        <taxon>Insecta</taxon>
        <taxon>Pterygota</taxon>
        <taxon>Neoptera</taxon>
        <taxon>Endopterygota</taxon>
        <taxon>Lepidoptera</taxon>
        <taxon>Glossata</taxon>
        <taxon>Ditrysia</taxon>
        <taxon>Geometroidea</taxon>
        <taxon>Geometridae</taxon>
        <taxon>Larentiinae</taxon>
        <taxon>Operophtera</taxon>
    </lineage>
</organism>